<dbReference type="Proteomes" id="UP000230233">
    <property type="component" value="Chromosome II"/>
</dbReference>
<evidence type="ECO:0000313" key="3">
    <source>
        <dbReference type="Proteomes" id="UP000230233"/>
    </source>
</evidence>
<organism evidence="2 3">
    <name type="scientific">Caenorhabditis nigoni</name>
    <dbReference type="NCBI Taxonomy" id="1611254"/>
    <lineage>
        <taxon>Eukaryota</taxon>
        <taxon>Metazoa</taxon>
        <taxon>Ecdysozoa</taxon>
        <taxon>Nematoda</taxon>
        <taxon>Chromadorea</taxon>
        <taxon>Rhabditida</taxon>
        <taxon>Rhabditina</taxon>
        <taxon>Rhabditomorpha</taxon>
        <taxon>Rhabditoidea</taxon>
        <taxon>Rhabditidae</taxon>
        <taxon>Peloderinae</taxon>
        <taxon>Caenorhabditis</taxon>
    </lineage>
</organism>
<keyword evidence="3" id="KW-1185">Reference proteome</keyword>
<name>A0A2G5VAI2_9PELO</name>
<dbReference type="AlphaFoldDB" id="A0A2G5VAI2"/>
<gene>
    <name evidence="2" type="primary">Cnig_chr_II.g7639</name>
    <name evidence="2" type="ORF">B9Z55_007639</name>
</gene>
<dbReference type="OrthoDB" id="5872587at2759"/>
<keyword evidence="1" id="KW-0732">Signal</keyword>
<sequence>MFTEFLICVCLWTNVHAGVIPTQISISTTADLATTTPKPFDEDVEIAKIRASCFHYRDFGQIADEKDIGRRIFAISLGPILLSETLQVIGLTELRRTLNFPPLRPWQPPNYENFFNASKPKPTIEDYYDIVEPRSFFISSFDKDKKHENNLIAAVPYLDSRFPSIRKMFRHKFDEIFESCGKKIEPKTIDEMNHGFYVLFMEVKKALTPGSESECWDDELYDQPFSNHI</sequence>
<comment type="caution">
    <text evidence="2">The sequence shown here is derived from an EMBL/GenBank/DDBJ whole genome shotgun (WGS) entry which is preliminary data.</text>
</comment>
<feature type="chain" id="PRO_5013579661" evidence="1">
    <location>
        <begin position="18"/>
        <end position="229"/>
    </location>
</feature>
<evidence type="ECO:0000256" key="1">
    <source>
        <dbReference type="SAM" id="SignalP"/>
    </source>
</evidence>
<dbReference type="EMBL" id="PDUG01000002">
    <property type="protein sequence ID" value="PIC48789.1"/>
    <property type="molecule type" value="Genomic_DNA"/>
</dbReference>
<reference evidence="3" key="1">
    <citation type="submission" date="2017-10" db="EMBL/GenBank/DDBJ databases">
        <title>Rapid genome shrinkage in a self-fertile nematode reveals novel sperm competition proteins.</title>
        <authorList>
            <person name="Yin D."/>
            <person name="Schwarz E.M."/>
            <person name="Thomas C.G."/>
            <person name="Felde R.L."/>
            <person name="Korf I.F."/>
            <person name="Cutter A.D."/>
            <person name="Schartner C.M."/>
            <person name="Ralston E.J."/>
            <person name="Meyer B.J."/>
            <person name="Haag E.S."/>
        </authorList>
    </citation>
    <scope>NUCLEOTIDE SEQUENCE [LARGE SCALE GENOMIC DNA]</scope>
    <source>
        <strain evidence="3">JU1422</strain>
    </source>
</reference>
<proteinExistence type="predicted"/>
<protein>
    <submittedName>
        <fullName evidence="2">Uncharacterized protein</fullName>
    </submittedName>
</protein>
<feature type="signal peptide" evidence="1">
    <location>
        <begin position="1"/>
        <end position="17"/>
    </location>
</feature>
<accession>A0A2G5VAI2</accession>
<evidence type="ECO:0000313" key="2">
    <source>
        <dbReference type="EMBL" id="PIC48789.1"/>
    </source>
</evidence>